<keyword evidence="7" id="KW-1185">Reference proteome</keyword>
<evidence type="ECO:0000256" key="2">
    <source>
        <dbReference type="ARBA" id="ARBA00022741"/>
    </source>
</evidence>
<accession>I6ND75</accession>
<dbReference type="eggNOG" id="KOG0198">
    <property type="taxonomic scope" value="Eukaryota"/>
</dbReference>
<dbReference type="KEGG" id="erc:Ecym_5251"/>
<dbReference type="EMBL" id="CP002501">
    <property type="protein sequence ID" value="AET40017.1"/>
    <property type="molecule type" value="Genomic_DNA"/>
</dbReference>
<dbReference type="InterPro" id="IPR017441">
    <property type="entry name" value="Protein_kinase_ATP_BS"/>
</dbReference>
<evidence type="ECO:0000313" key="7">
    <source>
        <dbReference type="Proteomes" id="UP000006790"/>
    </source>
</evidence>
<dbReference type="PROSITE" id="PS50011">
    <property type="entry name" value="PROTEIN_KINASE_DOM"/>
    <property type="match status" value="1"/>
</dbReference>
<feature type="binding site" evidence="4">
    <location>
        <position position="48"/>
    </location>
    <ligand>
        <name>ATP</name>
        <dbReference type="ChEBI" id="CHEBI:30616"/>
    </ligand>
</feature>
<keyword evidence="3 4" id="KW-0067">ATP-binding</keyword>
<dbReference type="OMA" id="KYHGFIQ"/>
<dbReference type="GO" id="GO:0005524">
    <property type="term" value="F:ATP binding"/>
    <property type="evidence" value="ECO:0007669"/>
    <property type="project" value="UniProtKB-UniRule"/>
</dbReference>
<protein>
    <recommendedName>
        <fullName evidence="1">non-specific serine/threonine protein kinase</fullName>
        <ecNumber evidence="1">2.7.11.1</ecNumber>
    </recommendedName>
</protein>
<dbReference type="Gene3D" id="1.10.510.10">
    <property type="entry name" value="Transferase(Phosphotransferase) domain 1"/>
    <property type="match status" value="1"/>
</dbReference>
<dbReference type="PROSITE" id="PS00108">
    <property type="entry name" value="PROTEIN_KINASE_ST"/>
    <property type="match status" value="1"/>
</dbReference>
<organism evidence="6 7">
    <name type="scientific">Eremothecium cymbalariae (strain CBS 270.75 / DBVPG 7215 / KCTC 17166 / NRRL Y-17582)</name>
    <name type="common">Yeast</name>
    <dbReference type="NCBI Taxonomy" id="931890"/>
    <lineage>
        <taxon>Eukaryota</taxon>
        <taxon>Fungi</taxon>
        <taxon>Dikarya</taxon>
        <taxon>Ascomycota</taxon>
        <taxon>Saccharomycotina</taxon>
        <taxon>Saccharomycetes</taxon>
        <taxon>Saccharomycetales</taxon>
        <taxon>Saccharomycetaceae</taxon>
        <taxon>Eremothecium</taxon>
    </lineage>
</organism>
<reference evidence="6 7" key="1">
    <citation type="journal article" date="2011" name="G3 (Bethesda)">
        <title>Genome evolution in the Eremothecium clade of the Saccharomyces complex revealed by comparative genomics.</title>
        <authorList>
            <person name="Wendland J."/>
            <person name="Walther A."/>
        </authorList>
    </citation>
    <scope>NUCLEOTIDE SEQUENCE [LARGE SCALE GENOMIC DNA]</scope>
    <source>
        <strain evidence="7">CBS 270.75 / DBVPG 7215 / KCTC 17166 / NRRL Y-17582</strain>
    </source>
</reference>
<dbReference type="GO" id="GO:0007096">
    <property type="term" value="P:regulation of exit from mitosis"/>
    <property type="evidence" value="ECO:0007669"/>
    <property type="project" value="EnsemblFungi"/>
</dbReference>
<dbReference type="PROSITE" id="PS00107">
    <property type="entry name" value="PROTEIN_KINASE_ATP"/>
    <property type="match status" value="1"/>
</dbReference>
<proteinExistence type="predicted"/>
<sequence length="893" mass="100621">MHRVNVTPAQRHTGHKTHYALKQVIGKGAYGVVYKAVNKATDQVIAIKAIEYQNEEELHEHMLEIDLLKNLRHENIVKYHGFIQSSHELYILLEYCIRGSLRDLIKKEALSEAKAKVYVKQTVRGLQYLHDQGVIHRDIKAANLLLTENGIVKLADFGVSTRVTNMAMTYAGSPNWMAPEVMLGKGASTVSDIWSLGATVVELLTGNPPFHNLVNEAACYAIVNDVYYPPEHLSTQCKNFIERCFQKNMFKRPQAHQLLQQDWLKEGRDKLEQFKEDNVTEDKWDSDFLEVNTVASRSSPKKKLDDSYRYIDQLRSGQLISPPEVVMQHVTAEDISDLLFELCATDEAKKEELFMSLFALDKEYMMGAGLRLFITLGGVPLLLSYEEVLSTYFATNIALLVQCGILTNINNIQDTSLLLKITDHMARTLSSDRWCKWCSSVSSLQDALISELLHGSKLAETTLLQLSSHPAFRFDLGKLMLSNFRGSLRLQYTIFKCLNNIVKRTYSLDFTNQTPPNSVSASSSVSSLSLHMDSSSYPAGETLPNNFIDWLLHFIPGPDGTSKNTKLFLELCYYSTHLSSIRLSELIESPPFLDFISELQSNPKLPHWALCLNICVELSNELNKDALPKMLRIGNRFFDQPDLFTGTLEILLNCLLFALREGYQCKLSGPPESIQILNDSYECGIIPCNILIARFFEKEDQFPNFITKFTKLISLPPCGKLCHDLVMTPKFVDKMIRIFTLYQASLIIQIDALKFLKLVLTKALEYTPQSKHTGVSPGKLLESVLLKPLKNSDEVSLSQIFSRMSKFLSTNWSPSKSAQLHMTTGTANLLDTPIASTTQSPSSSRHGRLGKVGNDSILIQQLCEDIAALNKDNYTPSHDSDGFLVPRRLPSGY</sequence>
<dbReference type="OrthoDB" id="8693905at2759"/>
<dbReference type="FunCoup" id="I6ND75">
    <property type="interactions" value="381"/>
</dbReference>
<feature type="domain" description="Protein kinase" evidence="5">
    <location>
        <begin position="19"/>
        <end position="264"/>
    </location>
</feature>
<evidence type="ECO:0000259" key="5">
    <source>
        <dbReference type="PROSITE" id="PS50011"/>
    </source>
</evidence>
<dbReference type="GO" id="GO:0051229">
    <property type="term" value="P:meiotic spindle disassembly"/>
    <property type="evidence" value="ECO:0007669"/>
    <property type="project" value="EnsemblFungi"/>
</dbReference>
<evidence type="ECO:0000256" key="4">
    <source>
        <dbReference type="PROSITE-ProRule" id="PRU10141"/>
    </source>
</evidence>
<dbReference type="GO" id="GO:1904750">
    <property type="term" value="P:negative regulation of protein localization to nucleolus"/>
    <property type="evidence" value="ECO:0007669"/>
    <property type="project" value="EnsemblFungi"/>
</dbReference>
<dbReference type="Pfam" id="PF00069">
    <property type="entry name" value="Pkinase"/>
    <property type="match status" value="1"/>
</dbReference>
<dbReference type="InParanoid" id="I6ND75"/>
<dbReference type="SMART" id="SM00220">
    <property type="entry name" value="S_TKc"/>
    <property type="match status" value="1"/>
</dbReference>
<dbReference type="GO" id="GO:0000281">
    <property type="term" value="P:mitotic cytokinesis"/>
    <property type="evidence" value="ECO:0007669"/>
    <property type="project" value="EnsemblFungi"/>
</dbReference>
<dbReference type="InterPro" id="IPR008271">
    <property type="entry name" value="Ser/Thr_kinase_AS"/>
</dbReference>
<dbReference type="AlphaFoldDB" id="I6ND75"/>
<dbReference type="SUPFAM" id="SSF56112">
    <property type="entry name" value="Protein kinase-like (PK-like)"/>
    <property type="match status" value="1"/>
</dbReference>
<dbReference type="PANTHER" id="PTHR48012:SF26">
    <property type="entry name" value="SERINE_THREONINE-PROTEIN KINASE DDB_G0283821-RELATED"/>
    <property type="match status" value="1"/>
</dbReference>
<dbReference type="GO" id="GO:0005737">
    <property type="term" value="C:cytoplasm"/>
    <property type="evidence" value="ECO:0007669"/>
    <property type="project" value="TreeGrafter"/>
</dbReference>
<evidence type="ECO:0000256" key="1">
    <source>
        <dbReference type="ARBA" id="ARBA00012513"/>
    </source>
</evidence>
<evidence type="ECO:0000256" key="3">
    <source>
        <dbReference type="ARBA" id="ARBA00022840"/>
    </source>
</evidence>
<dbReference type="Proteomes" id="UP000006790">
    <property type="component" value="Chromosome 5"/>
</dbReference>
<dbReference type="EC" id="2.7.11.1" evidence="1"/>
<dbReference type="RefSeq" id="XP_003646834.1">
    <property type="nucleotide sequence ID" value="XM_003646786.1"/>
</dbReference>
<dbReference type="PANTHER" id="PTHR48012">
    <property type="entry name" value="STERILE20-LIKE KINASE, ISOFORM B-RELATED"/>
    <property type="match status" value="1"/>
</dbReference>
<dbReference type="GO" id="GO:0005816">
    <property type="term" value="C:spindle pole body"/>
    <property type="evidence" value="ECO:0007669"/>
    <property type="project" value="EnsemblFungi"/>
</dbReference>
<dbReference type="FunFam" id="1.10.510.10:FF:000571">
    <property type="entry name" value="Maternal embryonic leucine zipper kinase"/>
    <property type="match status" value="1"/>
</dbReference>
<gene>
    <name evidence="6" type="ordered locus">Ecym_5251</name>
</gene>
<name>I6ND75_ERECY</name>
<evidence type="ECO:0000313" key="6">
    <source>
        <dbReference type="EMBL" id="AET40017.1"/>
    </source>
</evidence>
<dbReference type="GO" id="GO:1903024">
    <property type="term" value="P:positive regulation of ascospore-type prospore membrane formation"/>
    <property type="evidence" value="ECO:0007669"/>
    <property type="project" value="EnsemblFungi"/>
</dbReference>
<dbReference type="InterPro" id="IPR011009">
    <property type="entry name" value="Kinase-like_dom_sf"/>
</dbReference>
<dbReference type="GO" id="GO:0005935">
    <property type="term" value="C:cellular bud neck"/>
    <property type="evidence" value="ECO:0007669"/>
    <property type="project" value="EnsemblFungi"/>
</dbReference>
<dbReference type="GeneID" id="11468320"/>
<keyword evidence="2 4" id="KW-0547">Nucleotide-binding</keyword>
<dbReference type="InterPro" id="IPR000719">
    <property type="entry name" value="Prot_kinase_dom"/>
</dbReference>
<dbReference type="STRING" id="931890.I6ND75"/>
<dbReference type="InterPro" id="IPR050629">
    <property type="entry name" value="STE20/SPS1-PAK"/>
</dbReference>
<dbReference type="GO" id="GO:0004674">
    <property type="term" value="F:protein serine/threonine kinase activity"/>
    <property type="evidence" value="ECO:0007669"/>
    <property type="project" value="UniProtKB-EC"/>
</dbReference>
<dbReference type="HOGENOM" id="CLU_006413_0_0_1"/>